<comment type="caution">
    <text evidence="2">The sequence shown here is derived from an EMBL/GenBank/DDBJ whole genome shotgun (WGS) entry which is preliminary data.</text>
</comment>
<dbReference type="Proteomes" id="UP000649328">
    <property type="component" value="Unassembled WGS sequence"/>
</dbReference>
<evidence type="ECO:0000313" key="2">
    <source>
        <dbReference type="EMBL" id="KAF8002483.1"/>
    </source>
</evidence>
<dbReference type="EMBL" id="JACBPP010000004">
    <property type="protein sequence ID" value="KAF8002483.1"/>
    <property type="molecule type" value="Genomic_DNA"/>
</dbReference>
<accession>A0A8H7GVI2</accession>
<name>A0A8H7GVI2_9ASCO</name>
<evidence type="ECO:0000256" key="1">
    <source>
        <dbReference type="SAM" id="MobiDB-lite"/>
    </source>
</evidence>
<keyword evidence="3" id="KW-1185">Reference proteome</keyword>
<dbReference type="OrthoDB" id="3366546at2759"/>
<feature type="region of interest" description="Disordered" evidence="1">
    <location>
        <begin position="136"/>
        <end position="267"/>
    </location>
</feature>
<feature type="compositionally biased region" description="Basic residues" evidence="1">
    <location>
        <begin position="244"/>
        <end position="253"/>
    </location>
</feature>
<protein>
    <recommendedName>
        <fullName evidence="4">G-patch domain-containing protein</fullName>
    </recommendedName>
</protein>
<sequence>MNASSYLQSFGWQEGQALQKGGLKKPILVKHKKDNKGLGSEVNDADMWWERLFDGQLKSLEVTSGSNGVSVKQNEKEVADHMRKANLPLYRMFVRGEGLAGTVGKTENALVKSITIEATEVFDNVTRSVDSLKLGKKEKSKKTSEKVKKVKKTIEDKKDKKDKKTREDKKDKKLKLETREKKEKSGKKEKEDKKEKRVSKEEKCLKEKKDQKDKKDKKDMKDKKSRKNKATELALVDKADKNAKKERKSKKRHLDNEQKPSKRSKTS</sequence>
<feature type="compositionally biased region" description="Basic and acidic residues" evidence="1">
    <location>
        <begin position="136"/>
        <end position="222"/>
    </location>
</feature>
<evidence type="ECO:0008006" key="4">
    <source>
        <dbReference type="Google" id="ProtNLM"/>
    </source>
</evidence>
<dbReference type="AlphaFoldDB" id="A0A8H7GVI2"/>
<dbReference type="InterPro" id="IPR050656">
    <property type="entry name" value="PINX1"/>
</dbReference>
<dbReference type="PANTHER" id="PTHR23149">
    <property type="entry name" value="G PATCH DOMAIN CONTAINING PROTEIN"/>
    <property type="match status" value="1"/>
</dbReference>
<proteinExistence type="predicted"/>
<gene>
    <name evidence="2" type="ORF">HF325_003448</name>
</gene>
<reference evidence="2" key="1">
    <citation type="submission" date="2020-10" db="EMBL/GenBank/DDBJ databases">
        <title>The Whole-Genome Sequence of Metschnikowia persimmonesis, a Novel Endophytic Yeast Species Isolated from Medicinal Plant Diospyros kaki Thumb.</title>
        <authorList>
            <person name="Rahmat E."/>
            <person name="Kang Y."/>
        </authorList>
    </citation>
    <scope>NUCLEOTIDE SEQUENCE</scope>
    <source>
        <strain evidence="2">KIOM G15050</strain>
    </source>
</reference>
<dbReference type="PANTHER" id="PTHR23149:SF26">
    <property type="entry name" value="PROTEIN TMA23"/>
    <property type="match status" value="1"/>
</dbReference>
<evidence type="ECO:0000313" key="3">
    <source>
        <dbReference type="Proteomes" id="UP000649328"/>
    </source>
</evidence>
<organism evidence="2 3">
    <name type="scientific">Metschnikowia pulcherrima</name>
    <dbReference type="NCBI Taxonomy" id="27326"/>
    <lineage>
        <taxon>Eukaryota</taxon>
        <taxon>Fungi</taxon>
        <taxon>Dikarya</taxon>
        <taxon>Ascomycota</taxon>
        <taxon>Saccharomycotina</taxon>
        <taxon>Pichiomycetes</taxon>
        <taxon>Metschnikowiaceae</taxon>
        <taxon>Metschnikowia</taxon>
    </lineage>
</organism>